<reference evidence="5" key="1">
    <citation type="journal article" date="2023" name="Mol. Phylogenet. Evol.">
        <title>Genome-scale phylogeny and comparative genomics of the fungal order Sordariales.</title>
        <authorList>
            <person name="Hensen N."/>
            <person name="Bonometti L."/>
            <person name="Westerberg I."/>
            <person name="Brannstrom I.O."/>
            <person name="Guillou S."/>
            <person name="Cros-Aarteil S."/>
            <person name="Calhoun S."/>
            <person name="Haridas S."/>
            <person name="Kuo A."/>
            <person name="Mondo S."/>
            <person name="Pangilinan J."/>
            <person name="Riley R."/>
            <person name="LaButti K."/>
            <person name="Andreopoulos B."/>
            <person name="Lipzen A."/>
            <person name="Chen C."/>
            <person name="Yan M."/>
            <person name="Daum C."/>
            <person name="Ng V."/>
            <person name="Clum A."/>
            <person name="Steindorff A."/>
            <person name="Ohm R.A."/>
            <person name="Martin F."/>
            <person name="Silar P."/>
            <person name="Natvig D.O."/>
            <person name="Lalanne C."/>
            <person name="Gautier V."/>
            <person name="Ament-Velasquez S.L."/>
            <person name="Kruys A."/>
            <person name="Hutchinson M.I."/>
            <person name="Powell A.J."/>
            <person name="Barry K."/>
            <person name="Miller A.N."/>
            <person name="Grigoriev I.V."/>
            <person name="Debuchy R."/>
            <person name="Gladieux P."/>
            <person name="Hiltunen Thoren M."/>
            <person name="Johannesson H."/>
        </authorList>
    </citation>
    <scope>NUCLEOTIDE SEQUENCE</scope>
    <source>
        <strain evidence="5">CBS 990.96</strain>
    </source>
</reference>
<name>A0AAN7BYS9_9PEZI</name>
<proteinExistence type="predicted"/>
<organism evidence="5 6">
    <name type="scientific">Podospora fimiseda</name>
    <dbReference type="NCBI Taxonomy" id="252190"/>
    <lineage>
        <taxon>Eukaryota</taxon>
        <taxon>Fungi</taxon>
        <taxon>Dikarya</taxon>
        <taxon>Ascomycota</taxon>
        <taxon>Pezizomycotina</taxon>
        <taxon>Sordariomycetes</taxon>
        <taxon>Sordariomycetidae</taxon>
        <taxon>Sordariales</taxon>
        <taxon>Podosporaceae</taxon>
        <taxon>Podospora</taxon>
    </lineage>
</organism>
<feature type="coiled-coil region" evidence="1">
    <location>
        <begin position="500"/>
        <end position="534"/>
    </location>
</feature>
<dbReference type="Proteomes" id="UP001301958">
    <property type="component" value="Unassembled WGS sequence"/>
</dbReference>
<feature type="region of interest" description="Disordered" evidence="2">
    <location>
        <begin position="421"/>
        <end position="470"/>
    </location>
</feature>
<dbReference type="Pfam" id="PF24564">
    <property type="entry name" value="DUF7605"/>
    <property type="match status" value="1"/>
</dbReference>
<evidence type="ECO:0000313" key="5">
    <source>
        <dbReference type="EMBL" id="KAK4232110.1"/>
    </source>
</evidence>
<reference evidence="5" key="2">
    <citation type="submission" date="2023-05" db="EMBL/GenBank/DDBJ databases">
        <authorList>
            <consortium name="Lawrence Berkeley National Laboratory"/>
            <person name="Steindorff A."/>
            <person name="Hensen N."/>
            <person name="Bonometti L."/>
            <person name="Westerberg I."/>
            <person name="Brannstrom I.O."/>
            <person name="Guillou S."/>
            <person name="Cros-Aarteil S."/>
            <person name="Calhoun S."/>
            <person name="Haridas S."/>
            <person name="Kuo A."/>
            <person name="Mondo S."/>
            <person name="Pangilinan J."/>
            <person name="Riley R."/>
            <person name="Labutti K."/>
            <person name="Andreopoulos B."/>
            <person name="Lipzen A."/>
            <person name="Chen C."/>
            <person name="Yanf M."/>
            <person name="Daum C."/>
            <person name="Ng V."/>
            <person name="Clum A."/>
            <person name="Ohm R."/>
            <person name="Martin F."/>
            <person name="Silar P."/>
            <person name="Natvig D."/>
            <person name="Lalanne C."/>
            <person name="Gautier V."/>
            <person name="Ament-Velasquez S.L."/>
            <person name="Kruys A."/>
            <person name="Hutchinson M.I."/>
            <person name="Powell A.J."/>
            <person name="Barry K."/>
            <person name="Miller A.N."/>
            <person name="Grigoriev I.V."/>
            <person name="Debuchy R."/>
            <person name="Gladieux P."/>
            <person name="Thoren M.H."/>
            <person name="Johannesson H."/>
        </authorList>
    </citation>
    <scope>NUCLEOTIDE SEQUENCE</scope>
    <source>
        <strain evidence="5">CBS 990.96</strain>
    </source>
</reference>
<dbReference type="PANTHER" id="PTHR36681">
    <property type="entry name" value="NUCLEAR GTPASE, GERMINAL CENTER-ASSOCIATED, TANDEM DUPLICATE 3"/>
    <property type="match status" value="1"/>
</dbReference>
<evidence type="ECO:0000313" key="6">
    <source>
        <dbReference type="Proteomes" id="UP001301958"/>
    </source>
</evidence>
<evidence type="ECO:0000259" key="4">
    <source>
        <dbReference type="Pfam" id="PF24564"/>
    </source>
</evidence>
<keyword evidence="6" id="KW-1185">Reference proteome</keyword>
<dbReference type="InterPro" id="IPR056024">
    <property type="entry name" value="DUF7605"/>
</dbReference>
<protein>
    <submittedName>
        <fullName evidence="5">Dynamin family-domain-containing protein</fullName>
    </submittedName>
</protein>
<dbReference type="PANTHER" id="PTHR36681:SF3">
    <property type="entry name" value="NUCLEAR GTPASE, GERMINAL CENTER-ASSOCIATED, TANDEM DUPLICATE 3"/>
    <property type="match status" value="1"/>
</dbReference>
<evidence type="ECO:0000256" key="2">
    <source>
        <dbReference type="SAM" id="MobiDB-lite"/>
    </source>
</evidence>
<dbReference type="InterPro" id="IPR045063">
    <property type="entry name" value="Dynamin_N"/>
</dbReference>
<evidence type="ECO:0000259" key="3">
    <source>
        <dbReference type="Pfam" id="PF00350"/>
    </source>
</evidence>
<keyword evidence="1" id="KW-0175">Coiled coil</keyword>
<feature type="compositionally biased region" description="Basic residues" evidence="2">
    <location>
        <begin position="431"/>
        <end position="448"/>
    </location>
</feature>
<feature type="coiled-coil region" evidence="1">
    <location>
        <begin position="365"/>
        <end position="392"/>
    </location>
</feature>
<evidence type="ECO:0000256" key="1">
    <source>
        <dbReference type="SAM" id="Coils"/>
    </source>
</evidence>
<feature type="region of interest" description="Disordered" evidence="2">
    <location>
        <begin position="1"/>
        <end position="26"/>
    </location>
</feature>
<dbReference type="Gene3D" id="3.40.50.300">
    <property type="entry name" value="P-loop containing nucleotide triphosphate hydrolases"/>
    <property type="match status" value="1"/>
</dbReference>
<comment type="caution">
    <text evidence="5">The sequence shown here is derived from an EMBL/GenBank/DDBJ whole genome shotgun (WGS) entry which is preliminary data.</text>
</comment>
<feature type="domain" description="Dynamin N-terminal" evidence="3">
    <location>
        <begin position="95"/>
        <end position="322"/>
    </location>
</feature>
<accession>A0AAN7BYS9</accession>
<feature type="domain" description="DUF7605" evidence="4">
    <location>
        <begin position="737"/>
        <end position="890"/>
    </location>
</feature>
<dbReference type="InterPro" id="IPR027417">
    <property type="entry name" value="P-loop_NTPase"/>
</dbReference>
<dbReference type="SUPFAM" id="SSF52540">
    <property type="entry name" value="P-loop containing nucleoside triphosphate hydrolases"/>
    <property type="match status" value="1"/>
</dbReference>
<dbReference type="Pfam" id="PF00350">
    <property type="entry name" value="Dynamin_N"/>
    <property type="match status" value="1"/>
</dbReference>
<dbReference type="AlphaFoldDB" id="A0AAN7BYS9"/>
<sequence>MTHIKLEPGTPGLNTSRPASSVPAAPETSLSLSSLQALSQETNVDKLEKALEEGSKLLESIKNVFASAQEAPEIKTWIQSIEKLQAQFKLSRAVVGVVGTTGSGKSSVINAVLDEECLVPTNCMRACTAVITEIAYNTTADENSRYRADIHFITKEEWETELKVMLDDLAQANGQIGTEETETGIAHAKVRSVYPDLDQMSLLSGKYTAQGLANRPDSKGVLGNVVQISASDVEKFQVQLRPYIDSQDNSKTMEYWPLIKVVKIFVKSAMLESGLVLVDLPGAQDNNAARSTVSAKYLEECTRLWVVAPINRAVNDKTAHDLMGRAFRRQLQLDTKLASVSFICSKTDDIQAAELLRGAPEDSEPQQLQLQLKAAEKKLEQLEGELDPLHESISLMSEAGKKCDNESAALNAAIRKATKEGGLVSITPQPAKRKAHAPNSKPRKRRLRSTLVDSDDDSSEEEDNPDVASAEVVSKTMSIADARSQLQDLYSEKDTLWGKARDAENQVKPLKAEIRKAKKDVKRLKNEVKAACVLYRNNYARPTIQAHFADGIKELDQEAAARRDEDNFDPYHLERDYNELAASLPVFCVSSRAYQKLCGRLDQDEALLGFGTIETTEVPALRQHGIDLVHEIRLAVGQSFTKVLAQMLTSLYLQFVDSAQPVPMSDQERTEESRFLKESTKELQAKIDLEISSTFKKIRNEILRRLNKNVSTSAMVASAKSIDTVAKWGRPKDDGGYIFATYRAICARRGEFKRSAVITQSFNQDLADPMLGHVSGIWEQTFSHSIPEAISALADVLYGQVDAYSVRLRKRTALRKARRFSVVTQQIEKYGSQLKDVEFALQQISTGQQGANRQFVRMICQGMLPAYRNCAAEKGTGCFKRMKLHMEAYAEERRDAIFNGVKDQIRDSLNKAVDLPRQHLEAKAAEIVENIKLDSESLVASKSGLQAFCGIADKIHDVLHDVDVPFQKILGVSVPASTPVAAVEVVQAVPGNPVVDAIPTIEEETINAVTAPTTESSDAGITATVELNGGVLSPAATPAAVDTSSTADNIITSVESDDNIGGTQGDILMGELYVVSHHDLIRRDKPRSSMHLFGSQF</sequence>
<gene>
    <name evidence="5" type="ORF">QBC38DRAFT_439407</name>
</gene>
<feature type="compositionally biased region" description="Acidic residues" evidence="2">
    <location>
        <begin position="453"/>
        <end position="465"/>
    </location>
</feature>
<dbReference type="EMBL" id="MU865289">
    <property type="protein sequence ID" value="KAK4232110.1"/>
    <property type="molecule type" value="Genomic_DNA"/>
</dbReference>